<dbReference type="FunFam" id="3.30.63.10:FF:000002">
    <property type="entry name" value="Guanylate kinase 1"/>
    <property type="match status" value="1"/>
</dbReference>
<dbReference type="InterPro" id="IPR008144">
    <property type="entry name" value="Guanylate_kin-like_dom"/>
</dbReference>
<dbReference type="GO" id="GO:0004385">
    <property type="term" value="F:GMP kinase activity"/>
    <property type="evidence" value="ECO:0007669"/>
    <property type="project" value="UniProtKB-EC"/>
</dbReference>
<dbReference type="PANTHER" id="PTHR23117:SF13">
    <property type="entry name" value="GUANYLATE KINASE"/>
    <property type="match status" value="1"/>
</dbReference>
<dbReference type="PROSITE" id="PS50052">
    <property type="entry name" value="GUANYLATE_KINASE_2"/>
    <property type="match status" value="1"/>
</dbReference>
<dbReference type="EMBL" id="MHLI01000022">
    <property type="protein sequence ID" value="OGZ04690.1"/>
    <property type="molecule type" value="Genomic_DNA"/>
</dbReference>
<evidence type="ECO:0000259" key="7">
    <source>
        <dbReference type="PROSITE" id="PS50052"/>
    </source>
</evidence>
<evidence type="ECO:0000256" key="2">
    <source>
        <dbReference type="ARBA" id="ARBA00012961"/>
    </source>
</evidence>
<dbReference type="AlphaFoldDB" id="A0A1G2CVD0"/>
<evidence type="ECO:0000256" key="4">
    <source>
        <dbReference type="ARBA" id="ARBA00022679"/>
    </source>
</evidence>
<evidence type="ECO:0000256" key="5">
    <source>
        <dbReference type="ARBA" id="ARBA00022777"/>
    </source>
</evidence>
<dbReference type="Proteomes" id="UP000177122">
    <property type="component" value="Unassembled WGS sequence"/>
</dbReference>
<evidence type="ECO:0000313" key="8">
    <source>
        <dbReference type="EMBL" id="OGZ04690.1"/>
    </source>
</evidence>
<dbReference type="GO" id="GO:0005829">
    <property type="term" value="C:cytosol"/>
    <property type="evidence" value="ECO:0007669"/>
    <property type="project" value="TreeGrafter"/>
</dbReference>
<evidence type="ECO:0000313" key="9">
    <source>
        <dbReference type="Proteomes" id="UP000177122"/>
    </source>
</evidence>
<keyword evidence="4" id="KW-0808">Transferase</keyword>
<feature type="domain" description="Guanylate kinase-like" evidence="7">
    <location>
        <begin position="3"/>
        <end position="179"/>
    </location>
</feature>
<dbReference type="CDD" id="cd00071">
    <property type="entry name" value="GMPK"/>
    <property type="match status" value="1"/>
</dbReference>
<reference evidence="8 9" key="1">
    <citation type="journal article" date="2016" name="Nat. Commun.">
        <title>Thousands of microbial genomes shed light on interconnected biogeochemical processes in an aquifer system.</title>
        <authorList>
            <person name="Anantharaman K."/>
            <person name="Brown C.T."/>
            <person name="Hug L.A."/>
            <person name="Sharon I."/>
            <person name="Castelle C.J."/>
            <person name="Probst A.J."/>
            <person name="Thomas B.C."/>
            <person name="Singh A."/>
            <person name="Wilkins M.J."/>
            <person name="Karaoz U."/>
            <person name="Brodie E.L."/>
            <person name="Williams K.H."/>
            <person name="Hubbard S.S."/>
            <person name="Banfield J.F."/>
        </authorList>
    </citation>
    <scope>NUCLEOTIDE SEQUENCE [LARGE SCALE GENOMIC DNA]</scope>
</reference>
<dbReference type="InterPro" id="IPR027417">
    <property type="entry name" value="P-loop_NTPase"/>
</dbReference>
<organism evidence="8 9">
    <name type="scientific">Candidatus Lloydbacteria bacterium RIFCSPHIGHO2_01_FULL_49_22</name>
    <dbReference type="NCBI Taxonomy" id="1798658"/>
    <lineage>
        <taxon>Bacteria</taxon>
        <taxon>Candidatus Lloydiibacteriota</taxon>
    </lineage>
</organism>
<sequence>MFHTWVIITGASGAGKDVLTKGIRAHFPDSGKVVTSTTRPPRPGEVDGIAYHFFSTEEFEQRLALGEFIEHMNVHGFLYGTRHLDLADARNRHDLVISIMDPFGAHAILQQYPDARTIFVDAPKKELLRRLVARGDDKMMIAKRMKTRNSEIRLRHEFALYVQNIDLANTLEKIVHHIDVWRASNA</sequence>
<accession>A0A1G2CVD0</accession>
<dbReference type="SMART" id="SM00072">
    <property type="entry name" value="GuKc"/>
    <property type="match status" value="1"/>
</dbReference>
<proteinExistence type="inferred from homology"/>
<keyword evidence="5" id="KW-0418">Kinase</keyword>
<comment type="similarity">
    <text evidence="1">Belongs to the guanylate kinase family.</text>
</comment>
<dbReference type="Pfam" id="PF00625">
    <property type="entry name" value="Guanylate_kin"/>
    <property type="match status" value="1"/>
</dbReference>
<dbReference type="SUPFAM" id="SSF52540">
    <property type="entry name" value="P-loop containing nucleoside triphosphate hydrolases"/>
    <property type="match status" value="1"/>
</dbReference>
<comment type="caution">
    <text evidence="8">The sequence shown here is derived from an EMBL/GenBank/DDBJ whole genome shotgun (WGS) entry which is preliminary data.</text>
</comment>
<gene>
    <name evidence="8" type="ORF">A2845_05350</name>
</gene>
<dbReference type="InterPro" id="IPR008145">
    <property type="entry name" value="GK/Ca_channel_bsu"/>
</dbReference>
<protein>
    <recommendedName>
        <fullName evidence="3">Guanylate kinase</fullName>
        <ecNumber evidence="2">2.7.4.8</ecNumber>
    </recommendedName>
    <alternativeName>
        <fullName evidence="6">GMP kinase</fullName>
    </alternativeName>
</protein>
<dbReference type="EC" id="2.7.4.8" evidence="2"/>
<evidence type="ECO:0000256" key="3">
    <source>
        <dbReference type="ARBA" id="ARBA00016296"/>
    </source>
</evidence>
<evidence type="ECO:0000256" key="6">
    <source>
        <dbReference type="ARBA" id="ARBA00030128"/>
    </source>
</evidence>
<name>A0A1G2CVD0_9BACT</name>
<evidence type="ECO:0000256" key="1">
    <source>
        <dbReference type="ARBA" id="ARBA00005790"/>
    </source>
</evidence>
<dbReference type="PANTHER" id="PTHR23117">
    <property type="entry name" value="GUANYLATE KINASE-RELATED"/>
    <property type="match status" value="1"/>
</dbReference>
<dbReference type="Gene3D" id="3.40.50.300">
    <property type="entry name" value="P-loop containing nucleotide triphosphate hydrolases"/>
    <property type="match status" value="1"/>
</dbReference>